<comment type="caution">
    <text evidence="2">The sequence shown here is derived from an EMBL/GenBank/DDBJ whole genome shotgun (WGS) entry which is preliminary data.</text>
</comment>
<keyword evidence="3" id="KW-1185">Reference proteome</keyword>
<sequence>MTAPDEAKQKLVQNEAAKLTATYLNSVAVGVFIVGGVAPSLTYTISLDAGRPDIATVAIAGVACVVASAGLHSLARRSLRSLKP</sequence>
<proteinExistence type="predicted"/>
<name>A0A9W6JR82_9HYPH</name>
<dbReference type="AlphaFoldDB" id="A0A9W6JR82"/>
<keyword evidence="1" id="KW-0472">Membrane</keyword>
<evidence type="ECO:0000313" key="3">
    <source>
        <dbReference type="Proteomes" id="UP001143309"/>
    </source>
</evidence>
<keyword evidence="1" id="KW-1133">Transmembrane helix</keyword>
<reference evidence="2" key="2">
    <citation type="submission" date="2023-01" db="EMBL/GenBank/DDBJ databases">
        <authorList>
            <person name="Sun Q."/>
            <person name="Evtushenko L."/>
        </authorList>
    </citation>
    <scope>NUCLEOTIDE SEQUENCE</scope>
    <source>
        <strain evidence="2">VKM B-2748</strain>
    </source>
</reference>
<organism evidence="2 3">
    <name type="scientific">Methylopila turkensis</name>
    <dbReference type="NCBI Taxonomy" id="1437816"/>
    <lineage>
        <taxon>Bacteria</taxon>
        <taxon>Pseudomonadati</taxon>
        <taxon>Pseudomonadota</taxon>
        <taxon>Alphaproteobacteria</taxon>
        <taxon>Hyphomicrobiales</taxon>
        <taxon>Methylopilaceae</taxon>
        <taxon>Methylopila</taxon>
    </lineage>
</organism>
<protein>
    <submittedName>
        <fullName evidence="2">Uncharacterized protein</fullName>
    </submittedName>
</protein>
<evidence type="ECO:0000313" key="2">
    <source>
        <dbReference type="EMBL" id="GLK81111.1"/>
    </source>
</evidence>
<dbReference type="EMBL" id="BSFL01000003">
    <property type="protein sequence ID" value="GLK81111.1"/>
    <property type="molecule type" value="Genomic_DNA"/>
</dbReference>
<dbReference type="RefSeq" id="WP_271201577.1">
    <property type="nucleotide sequence ID" value="NZ_BSFL01000003.1"/>
</dbReference>
<evidence type="ECO:0000256" key="1">
    <source>
        <dbReference type="SAM" id="Phobius"/>
    </source>
</evidence>
<keyword evidence="1" id="KW-0812">Transmembrane</keyword>
<feature type="transmembrane region" description="Helical" evidence="1">
    <location>
        <begin position="54"/>
        <end position="75"/>
    </location>
</feature>
<dbReference type="Proteomes" id="UP001143309">
    <property type="component" value="Unassembled WGS sequence"/>
</dbReference>
<feature type="transmembrane region" description="Helical" evidence="1">
    <location>
        <begin position="21"/>
        <end position="42"/>
    </location>
</feature>
<gene>
    <name evidence="2" type="ORF">GCM10008174_28520</name>
</gene>
<accession>A0A9W6JR82</accession>
<reference evidence="2" key="1">
    <citation type="journal article" date="2014" name="Int. J. Syst. Evol. Microbiol.">
        <title>Complete genome sequence of Corynebacterium casei LMG S-19264T (=DSM 44701T), isolated from a smear-ripened cheese.</title>
        <authorList>
            <consortium name="US DOE Joint Genome Institute (JGI-PGF)"/>
            <person name="Walter F."/>
            <person name="Albersmeier A."/>
            <person name="Kalinowski J."/>
            <person name="Ruckert C."/>
        </authorList>
    </citation>
    <scope>NUCLEOTIDE SEQUENCE</scope>
    <source>
        <strain evidence="2">VKM B-2748</strain>
    </source>
</reference>